<dbReference type="Proteomes" id="UP000507470">
    <property type="component" value="Unassembled WGS sequence"/>
</dbReference>
<gene>
    <name evidence="2" type="ORF">MCOR_18919</name>
</gene>
<accession>A0A6J8BLJ1</accession>
<proteinExistence type="predicted"/>
<feature type="region of interest" description="Disordered" evidence="1">
    <location>
        <begin position="94"/>
        <end position="124"/>
    </location>
</feature>
<dbReference type="OrthoDB" id="6141573at2759"/>
<evidence type="ECO:0000256" key="1">
    <source>
        <dbReference type="SAM" id="MobiDB-lite"/>
    </source>
</evidence>
<dbReference type="EMBL" id="CACVKT020003353">
    <property type="protein sequence ID" value="CAC5383147.1"/>
    <property type="molecule type" value="Genomic_DNA"/>
</dbReference>
<sequence>MEWEEDVNNGYEFEEESLDFFGMIYDCPEMSIDELTVLHVFITLKSAFNVSAEDIDFFIKILRMALPKVKSSFISYGNKAGTKAALTFDSGRDEKLKKGDQKNEDGSSKKKETNDVKVPKSSKRKTELDDFVEKVQAQNDKLLGTLRKQHNQKCGNGQVCCFISRTEDSVVRAVSIQDVLNDEFRLPFTTRSAWINIQSECPDLRRTNAHLKQGTRLSKKLTNIKDVKRYLNFASIAKDGFLVVRRCDPLAPPNELIIVPRSVLDGLVTALHIKLDHPSKHQLNLVLKRHFYALDMPKAAEQASDSCHTCASLKRFPKSLVEQSSEDPPDLVVISYVADVLKRNRQLILVVRETVTSYTSTCFIKDEKLGSLQDGLIHLLRPLKPLNGPSFVVRVDPAPGFRPLCDDSYLKKLNISIEIGRNKNPVADKAIAELEDELLREERDNSPLSENTLVIATTRLNSRLRQRGLSSRELWTQRSQFTHEQFPISDMNLIRAQHEARNKNHGFSEISKCSRPGRPIPDISIGDLVYLYTDRSKTQSRDRYLVVARDGEWCFIKKIFRQSTPRLVLQK</sequence>
<evidence type="ECO:0000313" key="2">
    <source>
        <dbReference type="EMBL" id="CAC5383147.1"/>
    </source>
</evidence>
<organism evidence="2 3">
    <name type="scientific">Mytilus coruscus</name>
    <name type="common">Sea mussel</name>
    <dbReference type="NCBI Taxonomy" id="42192"/>
    <lineage>
        <taxon>Eukaryota</taxon>
        <taxon>Metazoa</taxon>
        <taxon>Spiralia</taxon>
        <taxon>Lophotrochozoa</taxon>
        <taxon>Mollusca</taxon>
        <taxon>Bivalvia</taxon>
        <taxon>Autobranchia</taxon>
        <taxon>Pteriomorphia</taxon>
        <taxon>Mytilida</taxon>
        <taxon>Mytiloidea</taxon>
        <taxon>Mytilidae</taxon>
        <taxon>Mytilinae</taxon>
        <taxon>Mytilus</taxon>
    </lineage>
</organism>
<keyword evidence="3" id="KW-1185">Reference proteome</keyword>
<dbReference type="Gene3D" id="1.10.340.70">
    <property type="match status" value="1"/>
</dbReference>
<protein>
    <submittedName>
        <fullName evidence="2">Uncharacterized protein</fullName>
    </submittedName>
</protein>
<name>A0A6J8BLJ1_MYTCO</name>
<evidence type="ECO:0000313" key="3">
    <source>
        <dbReference type="Proteomes" id="UP000507470"/>
    </source>
</evidence>
<reference evidence="2 3" key="1">
    <citation type="submission" date="2020-06" db="EMBL/GenBank/DDBJ databases">
        <authorList>
            <person name="Li R."/>
            <person name="Bekaert M."/>
        </authorList>
    </citation>
    <scope>NUCLEOTIDE SEQUENCE [LARGE SCALE GENOMIC DNA]</scope>
    <source>
        <strain evidence="3">wild</strain>
    </source>
</reference>
<dbReference type="AlphaFoldDB" id="A0A6J8BLJ1"/>